<keyword evidence="1" id="KW-0812">Transmembrane</keyword>
<protein>
    <recommendedName>
        <fullName evidence="4">DUF3899 domain-containing protein</fullName>
    </recommendedName>
</protein>
<feature type="transmembrane region" description="Helical" evidence="1">
    <location>
        <begin position="7"/>
        <end position="24"/>
    </location>
</feature>
<keyword evidence="1" id="KW-0472">Membrane</keyword>
<evidence type="ECO:0000313" key="3">
    <source>
        <dbReference type="Proteomes" id="UP001597502"/>
    </source>
</evidence>
<dbReference type="EMBL" id="JBHUNA010000017">
    <property type="protein sequence ID" value="MFD2760822.1"/>
    <property type="molecule type" value="Genomic_DNA"/>
</dbReference>
<reference evidence="3" key="1">
    <citation type="journal article" date="2019" name="Int. J. Syst. Evol. Microbiol.">
        <title>The Global Catalogue of Microorganisms (GCM) 10K type strain sequencing project: providing services to taxonomists for standard genome sequencing and annotation.</title>
        <authorList>
            <consortium name="The Broad Institute Genomics Platform"/>
            <consortium name="The Broad Institute Genome Sequencing Center for Infectious Disease"/>
            <person name="Wu L."/>
            <person name="Ma J."/>
        </authorList>
    </citation>
    <scope>NUCLEOTIDE SEQUENCE [LARGE SCALE GENOMIC DNA]</scope>
    <source>
        <strain evidence="3">TISTR 1535</strain>
    </source>
</reference>
<name>A0ABW5V848_9BACI</name>
<dbReference type="RefSeq" id="WP_382392694.1">
    <property type="nucleotide sequence ID" value="NZ_JBHUNA010000017.1"/>
</dbReference>
<gene>
    <name evidence="2" type="ORF">ACFSUO_07560</name>
</gene>
<proteinExistence type="predicted"/>
<evidence type="ECO:0000313" key="2">
    <source>
        <dbReference type="EMBL" id="MFD2760822.1"/>
    </source>
</evidence>
<evidence type="ECO:0000256" key="1">
    <source>
        <dbReference type="SAM" id="Phobius"/>
    </source>
</evidence>
<feature type="transmembrane region" description="Helical" evidence="1">
    <location>
        <begin position="85"/>
        <end position="103"/>
    </location>
</feature>
<keyword evidence="1" id="KW-1133">Transmembrane helix</keyword>
<sequence length="104" mass="11802">MKLILRFVIGGFVGFFVVYALMNFSEVNFAGEITVISLIAISTFLIAMSVFRFQKIKSLNTQNFGGDQEDKVEARKYKMFADYSLYANSSFVLILMSFVLLVIN</sequence>
<feature type="transmembrane region" description="Helical" evidence="1">
    <location>
        <begin position="30"/>
        <end position="51"/>
    </location>
</feature>
<dbReference type="Proteomes" id="UP001597502">
    <property type="component" value="Unassembled WGS sequence"/>
</dbReference>
<evidence type="ECO:0008006" key="4">
    <source>
        <dbReference type="Google" id="ProtNLM"/>
    </source>
</evidence>
<organism evidence="2 3">
    <name type="scientific">Lentibacillus juripiscarius</name>
    <dbReference type="NCBI Taxonomy" id="257446"/>
    <lineage>
        <taxon>Bacteria</taxon>
        <taxon>Bacillati</taxon>
        <taxon>Bacillota</taxon>
        <taxon>Bacilli</taxon>
        <taxon>Bacillales</taxon>
        <taxon>Bacillaceae</taxon>
        <taxon>Lentibacillus</taxon>
    </lineage>
</organism>
<keyword evidence="3" id="KW-1185">Reference proteome</keyword>
<comment type="caution">
    <text evidence="2">The sequence shown here is derived from an EMBL/GenBank/DDBJ whole genome shotgun (WGS) entry which is preliminary data.</text>
</comment>
<accession>A0ABW5V848</accession>